<feature type="binding site" evidence="15">
    <location>
        <position position="203"/>
    </location>
    <ligand>
        <name>substrate</name>
    </ligand>
</feature>
<proteinExistence type="inferred from homology"/>
<dbReference type="Pfam" id="PF01872">
    <property type="entry name" value="RibD_C"/>
    <property type="match status" value="1"/>
</dbReference>
<keyword evidence="11 13" id="KW-0560">Oxidoreductase</keyword>
<evidence type="ECO:0000256" key="11">
    <source>
        <dbReference type="ARBA" id="ARBA00023002"/>
    </source>
</evidence>
<keyword evidence="9 13" id="KW-0862">Zinc</keyword>
<dbReference type="EC" id="1.1.1.193" evidence="13"/>
<keyword evidence="8 13" id="KW-0378">Hydrolase</keyword>
<evidence type="ECO:0000256" key="8">
    <source>
        <dbReference type="ARBA" id="ARBA00022801"/>
    </source>
</evidence>
<dbReference type="InterPro" id="IPR004794">
    <property type="entry name" value="Eubact_RibD"/>
</dbReference>
<dbReference type="SUPFAM" id="SSF53597">
    <property type="entry name" value="Dihydrofolate reductase-like"/>
    <property type="match status" value="1"/>
</dbReference>
<dbReference type="Proteomes" id="UP000886687">
    <property type="component" value="Unassembled WGS sequence"/>
</dbReference>
<feature type="binding site" evidence="15">
    <location>
        <position position="157"/>
    </location>
    <ligand>
        <name>NADP(+)</name>
        <dbReference type="ChEBI" id="CHEBI:58349"/>
    </ligand>
</feature>
<evidence type="ECO:0000256" key="15">
    <source>
        <dbReference type="PIRSR" id="PIRSR006769-2"/>
    </source>
</evidence>
<comment type="pathway">
    <text evidence="2 13">Cofactor biosynthesis; riboflavin biosynthesis; 5-amino-6-(D-ribitylamino)uracil from GTP: step 2/4.</text>
</comment>
<dbReference type="EMBL" id="JAEPDI010000009">
    <property type="protein sequence ID" value="MCG7939555.1"/>
    <property type="molecule type" value="Genomic_DNA"/>
</dbReference>
<protein>
    <recommendedName>
        <fullName evidence="13">Riboflavin biosynthesis protein RibD</fullName>
    </recommendedName>
    <domain>
        <recommendedName>
            <fullName evidence="13">Diaminohydroxyphosphoribosylaminopyrimidine deaminase</fullName>
            <shortName evidence="13">DRAP deaminase</shortName>
            <ecNumber evidence="13">3.5.4.26</ecNumber>
        </recommendedName>
        <alternativeName>
            <fullName evidence="13">Riboflavin-specific deaminase</fullName>
        </alternativeName>
    </domain>
    <domain>
        <recommendedName>
            <fullName evidence="13">5-amino-6-(5-phosphoribosylamino)uracil reductase</fullName>
            <ecNumber evidence="13">1.1.1.193</ecNumber>
        </recommendedName>
        <alternativeName>
            <fullName evidence="13">HTP reductase</fullName>
        </alternativeName>
    </domain>
</protein>
<comment type="caution">
    <text evidence="18">The sequence shown here is derived from an EMBL/GenBank/DDBJ whole genome shotgun (WGS) entry which is preliminary data.</text>
</comment>
<feature type="binding site" evidence="16">
    <location>
        <position position="53"/>
    </location>
    <ligand>
        <name>Zn(2+)</name>
        <dbReference type="ChEBI" id="CHEBI:29105"/>
        <note>catalytic</note>
    </ligand>
</feature>
<dbReference type="GO" id="GO:0050661">
    <property type="term" value="F:NADP binding"/>
    <property type="evidence" value="ECO:0007669"/>
    <property type="project" value="InterPro"/>
</dbReference>
<sequence>MSSDLDHRYMGRAIQLAKRGWYTTQPNPRVGCVLVKDGEIVGEGYHRRAGELHAERNALADAGEAARGATAYVTLEPCCHQGRTPPCTEGLIEAGVKWVVAAMTDPNPKVAGKGFEQLQQAGIEVVSGVLEAQAAALNPGFIKRMRQGLPYVRCKMGMSLDGRTAMANGESQWITSAESRVDVHKLRAASNAILTGVGTLLADDPSMNVRISHSELGIDEDLQIPGPVRVVLDPQLQTPASARMLNLPGQTLVVCSDDNPTHGIALEAAGAQVVTVPAVEQGLDLHEVLQFLADQEINEILLESGATLAGAMLEQGLVDELIIYQAPHLMGDSARGLFRLPGIQQMSQRLSLNITDVRQIGPDIRITATPRINEDKPRFRS</sequence>
<keyword evidence="6 13" id="KW-0686">Riboflavin biosynthesis</keyword>
<dbReference type="Pfam" id="PF00383">
    <property type="entry name" value="dCMP_cyt_deam_1"/>
    <property type="match status" value="1"/>
</dbReference>
<dbReference type="GO" id="GO:0008703">
    <property type="term" value="F:5-amino-6-(5-phosphoribosylamino)uracil reductase activity"/>
    <property type="evidence" value="ECO:0007669"/>
    <property type="project" value="UniProtKB-EC"/>
</dbReference>
<evidence type="ECO:0000256" key="4">
    <source>
        <dbReference type="ARBA" id="ARBA00005259"/>
    </source>
</evidence>
<dbReference type="InterPro" id="IPR011549">
    <property type="entry name" value="RibD_C"/>
</dbReference>
<keyword evidence="10 13" id="KW-0521">NADP</keyword>
<accession>A0A9E4K678</accession>
<evidence type="ECO:0000256" key="5">
    <source>
        <dbReference type="ARBA" id="ARBA00007417"/>
    </source>
</evidence>
<feature type="binding site" evidence="15">
    <location>
        <position position="173"/>
    </location>
    <ligand>
        <name>NADP(+)</name>
        <dbReference type="ChEBI" id="CHEBI:58349"/>
    </ligand>
</feature>
<dbReference type="InterPro" id="IPR050765">
    <property type="entry name" value="Riboflavin_Biosynth_HTPR"/>
</dbReference>
<evidence type="ECO:0000256" key="2">
    <source>
        <dbReference type="ARBA" id="ARBA00004882"/>
    </source>
</evidence>
<dbReference type="GO" id="GO:0008270">
    <property type="term" value="F:zinc ion binding"/>
    <property type="evidence" value="ECO:0007669"/>
    <property type="project" value="InterPro"/>
</dbReference>
<dbReference type="PROSITE" id="PS51747">
    <property type="entry name" value="CYT_DCMP_DEAMINASES_2"/>
    <property type="match status" value="1"/>
</dbReference>
<evidence type="ECO:0000256" key="14">
    <source>
        <dbReference type="PIRSR" id="PIRSR006769-1"/>
    </source>
</evidence>
<keyword evidence="7 13" id="KW-0479">Metal-binding</keyword>
<comment type="catalytic activity">
    <reaction evidence="13">
        <text>2,5-diamino-6-hydroxy-4-(5-phosphoribosylamino)-pyrimidine + H2O + H(+) = 5-amino-6-(5-phospho-D-ribosylamino)uracil + NH4(+)</text>
        <dbReference type="Rhea" id="RHEA:21868"/>
        <dbReference type="ChEBI" id="CHEBI:15377"/>
        <dbReference type="ChEBI" id="CHEBI:15378"/>
        <dbReference type="ChEBI" id="CHEBI:28938"/>
        <dbReference type="ChEBI" id="CHEBI:58453"/>
        <dbReference type="ChEBI" id="CHEBI:58614"/>
        <dbReference type="EC" id="3.5.4.26"/>
    </reaction>
</comment>
<evidence type="ECO:0000256" key="3">
    <source>
        <dbReference type="ARBA" id="ARBA00004910"/>
    </source>
</evidence>
<comment type="similarity">
    <text evidence="5 13">In the C-terminal section; belongs to the HTP reductase family.</text>
</comment>
<dbReference type="GO" id="GO:0009231">
    <property type="term" value="P:riboflavin biosynthetic process"/>
    <property type="evidence" value="ECO:0007669"/>
    <property type="project" value="UniProtKB-KW"/>
</dbReference>
<dbReference type="EC" id="3.5.4.26" evidence="13"/>
<dbReference type="CDD" id="cd01284">
    <property type="entry name" value="Riboflavin_deaminase-reductase"/>
    <property type="match status" value="1"/>
</dbReference>
<organism evidence="18 19">
    <name type="scientific">Candidatus Thiodiazotropha lotti</name>
    <dbReference type="NCBI Taxonomy" id="2792787"/>
    <lineage>
        <taxon>Bacteria</taxon>
        <taxon>Pseudomonadati</taxon>
        <taxon>Pseudomonadota</taxon>
        <taxon>Gammaproteobacteria</taxon>
        <taxon>Chromatiales</taxon>
        <taxon>Sedimenticolaceae</taxon>
        <taxon>Candidatus Thiodiazotropha</taxon>
    </lineage>
</organism>
<dbReference type="InterPro" id="IPR002734">
    <property type="entry name" value="RibDG_C"/>
</dbReference>
<dbReference type="Gene3D" id="3.40.430.10">
    <property type="entry name" value="Dihydrofolate Reductase, subunit A"/>
    <property type="match status" value="1"/>
</dbReference>
<feature type="domain" description="CMP/dCMP-type deaminase" evidence="17">
    <location>
        <begin position="4"/>
        <end position="126"/>
    </location>
</feature>
<dbReference type="InterPro" id="IPR002125">
    <property type="entry name" value="CMP_dCMP_dom"/>
</dbReference>
<dbReference type="PANTHER" id="PTHR38011">
    <property type="entry name" value="DIHYDROFOLATE REDUCTASE FAMILY PROTEIN (AFU_ORTHOLOGUE AFUA_8G06820)"/>
    <property type="match status" value="1"/>
</dbReference>
<dbReference type="PROSITE" id="PS00903">
    <property type="entry name" value="CYT_DCMP_DEAMINASES_1"/>
    <property type="match status" value="1"/>
</dbReference>
<dbReference type="NCBIfam" id="TIGR00326">
    <property type="entry name" value="eubact_ribD"/>
    <property type="match status" value="1"/>
</dbReference>
<evidence type="ECO:0000259" key="17">
    <source>
        <dbReference type="PROSITE" id="PS51747"/>
    </source>
</evidence>
<evidence type="ECO:0000256" key="1">
    <source>
        <dbReference type="ARBA" id="ARBA00002151"/>
    </source>
</evidence>
<comment type="similarity">
    <text evidence="4 13">In the N-terminal section; belongs to the cytidine and deoxycytidylate deaminase family.</text>
</comment>
<comment type="cofactor">
    <cofactor evidence="13 16">
        <name>Zn(2+)</name>
        <dbReference type="ChEBI" id="CHEBI:29105"/>
    </cofactor>
    <text evidence="13 16">Binds 1 zinc ion.</text>
</comment>
<feature type="binding site" evidence="15">
    <location>
        <begin position="305"/>
        <end position="311"/>
    </location>
    <ligand>
        <name>NADP(+)</name>
        <dbReference type="ChEBI" id="CHEBI:58349"/>
    </ligand>
</feature>
<comment type="pathway">
    <text evidence="3 13">Cofactor biosynthesis; riboflavin biosynthesis; 5-amino-6-(D-ribitylamino)uracil from GTP: step 3/4.</text>
</comment>
<gene>
    <name evidence="18" type="primary">ribD</name>
    <name evidence="18" type="ORF">JAZ04_11980</name>
</gene>
<feature type="binding site" evidence="15">
    <location>
        <position position="210"/>
    </location>
    <ligand>
        <name>substrate</name>
    </ligand>
</feature>
<feature type="binding site" evidence="15">
    <location>
        <position position="303"/>
    </location>
    <ligand>
        <name>substrate</name>
    </ligand>
</feature>
<dbReference type="GO" id="GO:0008835">
    <property type="term" value="F:diaminohydroxyphosphoribosylaminopyrimidine deaminase activity"/>
    <property type="evidence" value="ECO:0007669"/>
    <property type="project" value="UniProtKB-EC"/>
</dbReference>
<evidence type="ECO:0000256" key="6">
    <source>
        <dbReference type="ARBA" id="ARBA00022619"/>
    </source>
</evidence>
<evidence type="ECO:0000256" key="12">
    <source>
        <dbReference type="ARBA" id="ARBA00023268"/>
    </source>
</evidence>
<dbReference type="InterPro" id="IPR024072">
    <property type="entry name" value="DHFR-like_dom_sf"/>
</dbReference>
<evidence type="ECO:0000256" key="7">
    <source>
        <dbReference type="ARBA" id="ARBA00022723"/>
    </source>
</evidence>
<dbReference type="InterPro" id="IPR016193">
    <property type="entry name" value="Cytidine_deaminase-like"/>
</dbReference>
<feature type="active site" description="Proton donor" evidence="14">
    <location>
        <position position="55"/>
    </location>
</feature>
<feature type="binding site" evidence="15">
    <location>
        <position position="199"/>
    </location>
    <ligand>
        <name>NADP(+)</name>
        <dbReference type="ChEBI" id="CHEBI:58349"/>
    </ligand>
</feature>
<keyword evidence="12" id="KW-0511">Multifunctional enzyme</keyword>
<dbReference type="PIRSF" id="PIRSF006769">
    <property type="entry name" value="RibD"/>
    <property type="match status" value="1"/>
</dbReference>
<feature type="binding site" evidence="16">
    <location>
        <position position="87"/>
    </location>
    <ligand>
        <name>Zn(2+)</name>
        <dbReference type="ChEBI" id="CHEBI:29105"/>
        <note>catalytic</note>
    </ligand>
</feature>
<dbReference type="InterPro" id="IPR016192">
    <property type="entry name" value="APOBEC/CMP_deaminase_Zn-bd"/>
</dbReference>
<evidence type="ECO:0000256" key="16">
    <source>
        <dbReference type="PIRSR" id="PIRSR006769-3"/>
    </source>
</evidence>
<comment type="catalytic activity">
    <reaction evidence="13">
        <text>5-amino-6-(5-phospho-D-ribitylamino)uracil + NADP(+) = 5-amino-6-(5-phospho-D-ribosylamino)uracil + NADPH + H(+)</text>
        <dbReference type="Rhea" id="RHEA:17845"/>
        <dbReference type="ChEBI" id="CHEBI:15378"/>
        <dbReference type="ChEBI" id="CHEBI:57783"/>
        <dbReference type="ChEBI" id="CHEBI:58349"/>
        <dbReference type="ChEBI" id="CHEBI:58421"/>
        <dbReference type="ChEBI" id="CHEBI:58453"/>
        <dbReference type="EC" id="1.1.1.193"/>
    </reaction>
</comment>
<dbReference type="PANTHER" id="PTHR38011:SF7">
    <property type="entry name" value="2,5-DIAMINO-6-RIBOSYLAMINO-4(3H)-PYRIMIDINONE 5'-PHOSPHATE REDUCTASE"/>
    <property type="match status" value="1"/>
</dbReference>
<dbReference type="SUPFAM" id="SSF53927">
    <property type="entry name" value="Cytidine deaminase-like"/>
    <property type="match status" value="1"/>
</dbReference>
<feature type="binding site" evidence="15">
    <location>
        <position position="171"/>
    </location>
    <ligand>
        <name>substrate</name>
    </ligand>
</feature>
<dbReference type="NCBIfam" id="TIGR00227">
    <property type="entry name" value="ribD_Cterm"/>
    <property type="match status" value="1"/>
</dbReference>
<dbReference type="Gene3D" id="3.40.140.10">
    <property type="entry name" value="Cytidine Deaminase, domain 2"/>
    <property type="match status" value="1"/>
</dbReference>
<evidence type="ECO:0000256" key="9">
    <source>
        <dbReference type="ARBA" id="ARBA00022833"/>
    </source>
</evidence>
<evidence type="ECO:0000313" key="18">
    <source>
        <dbReference type="EMBL" id="MCG7939555.1"/>
    </source>
</evidence>
<feature type="binding site" evidence="15">
    <location>
        <position position="187"/>
    </location>
    <ligand>
        <name>substrate</name>
    </ligand>
</feature>
<comment type="function">
    <text evidence="1 13">Converts 2,5-diamino-6-(ribosylamino)-4(3h)-pyrimidinone 5'-phosphate into 5-amino-6-(ribosylamino)-2,4(1h,3h)-pyrimidinedione 5'-phosphate.</text>
</comment>
<evidence type="ECO:0000256" key="10">
    <source>
        <dbReference type="ARBA" id="ARBA00022857"/>
    </source>
</evidence>
<evidence type="ECO:0000313" key="19">
    <source>
        <dbReference type="Proteomes" id="UP000886687"/>
    </source>
</evidence>
<name>A0A9E4K678_9GAMM</name>
<dbReference type="FunFam" id="3.40.140.10:FF:000025">
    <property type="entry name" value="Riboflavin biosynthesis protein RibD"/>
    <property type="match status" value="1"/>
</dbReference>
<evidence type="ECO:0000256" key="13">
    <source>
        <dbReference type="PIRNR" id="PIRNR006769"/>
    </source>
</evidence>
<reference evidence="18" key="1">
    <citation type="journal article" date="2021" name="Proc. Natl. Acad. Sci. U.S.A.">
        <title>Global biogeography of chemosynthetic symbionts reveals both localized and globally distributed symbiont groups. .</title>
        <authorList>
            <person name="Osvatic J.T."/>
            <person name="Wilkins L.G.E."/>
            <person name="Leibrecht L."/>
            <person name="Leray M."/>
            <person name="Zauner S."/>
            <person name="Polzin J."/>
            <person name="Camacho Y."/>
            <person name="Gros O."/>
            <person name="van Gils J.A."/>
            <person name="Eisen J.A."/>
            <person name="Petersen J.M."/>
            <person name="Yuen B."/>
        </authorList>
    </citation>
    <scope>NUCLEOTIDE SEQUENCE</scope>
    <source>
        <strain evidence="18">MAGL173</strain>
    </source>
</reference>
<feature type="binding site" evidence="16">
    <location>
        <position position="78"/>
    </location>
    <ligand>
        <name>Zn(2+)</name>
        <dbReference type="ChEBI" id="CHEBI:29105"/>
        <note>catalytic</note>
    </ligand>
</feature>
<dbReference type="AlphaFoldDB" id="A0A9E4K678"/>